<organism evidence="1 2">
    <name type="scientific">Mycolicibacterium nivoides</name>
    <dbReference type="NCBI Taxonomy" id="2487344"/>
    <lineage>
        <taxon>Bacteria</taxon>
        <taxon>Bacillati</taxon>
        <taxon>Actinomycetota</taxon>
        <taxon>Actinomycetes</taxon>
        <taxon>Mycobacteriales</taxon>
        <taxon>Mycobacteriaceae</taxon>
        <taxon>Mycolicibacterium</taxon>
    </lineage>
</organism>
<sequence length="287" mass="31364">MTESNTAALLALLKRHYIKPGRDLPGGVFLPEVGQNGSWGAGSRCDAIYVGFTSSSGRLLVGHELKVSRADWLNELNKPGKADQWADECHEWWLVVPNPAIVHEGELPAGWGLMYPGRSKTRMQVHTPAERKDPRTHQPSWDAVRSIIARHDTLRAETIHAARAKATKDAEATVTERVDRLVALQVRDQPDASELAARLKRVEEALGAPIDWSDRDTNLPLYGHVSLAQIAEMAAAVSALGSVQKAALWFTQGWNDPVGNTRSALDRLDEALRGMRAAGNAAEVTPP</sequence>
<evidence type="ECO:0000313" key="2">
    <source>
        <dbReference type="Proteomes" id="UP001635816"/>
    </source>
</evidence>
<accession>A0ABW9L9H6</accession>
<proteinExistence type="predicted"/>
<dbReference type="Proteomes" id="UP001635816">
    <property type="component" value="Unassembled WGS sequence"/>
</dbReference>
<name>A0ABW9L9H6_9MYCO</name>
<evidence type="ECO:0000313" key="1">
    <source>
        <dbReference type="EMBL" id="MFN6543527.1"/>
    </source>
</evidence>
<comment type="caution">
    <text evidence="1">The sequence shown here is derived from an EMBL/GenBank/DDBJ whole genome shotgun (WGS) entry which is preliminary data.</text>
</comment>
<keyword evidence="2" id="KW-1185">Reference proteome</keyword>
<dbReference type="RefSeq" id="WP_409543086.1">
    <property type="nucleotide sequence ID" value="NZ_JBKBDD010000003.1"/>
</dbReference>
<protein>
    <submittedName>
        <fullName evidence="1">Uncharacterized protein</fullName>
    </submittedName>
</protein>
<gene>
    <name evidence="1" type="ORF">ACK4CT_10085</name>
</gene>
<dbReference type="EMBL" id="JBKBDD010000003">
    <property type="protein sequence ID" value="MFN6543527.1"/>
    <property type="molecule type" value="Genomic_DNA"/>
</dbReference>
<reference evidence="1 2" key="1">
    <citation type="submission" date="2024-12" db="EMBL/GenBank/DDBJ databases">
        <title>The coexistence of Mycolicibacterium septicum and Mycolicibacterium nivoides in clinical samples.</title>
        <authorList>
            <person name="Wang C."/>
            <person name="Feng Y."/>
            <person name="Zong Z."/>
        </authorList>
    </citation>
    <scope>NUCLEOTIDE SEQUENCE [LARGE SCALE GENOMIC DNA]</scope>
    <source>
        <strain evidence="1 2">120309</strain>
    </source>
</reference>